<proteinExistence type="predicted"/>
<feature type="region of interest" description="Disordered" evidence="1">
    <location>
        <begin position="60"/>
        <end position="124"/>
    </location>
</feature>
<gene>
    <name evidence="2" type="ORF">GCM10025789_30630</name>
</gene>
<dbReference type="Proteomes" id="UP001501521">
    <property type="component" value="Unassembled WGS sequence"/>
</dbReference>
<keyword evidence="2" id="KW-0067">ATP-binding</keyword>
<sequence>MSALAEEIVKILGRRRKEKRLELEVPEVDKVLDHLGIPTSASKGVPVHLRVARVSFSGTKRLDPAHPDAEGFPLEEMGGDRHEPLETNTDDAAHGEAAAEAEEGELADQTEREEGDVEESEAEGSVVRALVPFDFTWEPLDGVNGVGSGSNLRGKSSIVELLLWSLSGRCAVFSVAVRRWIEHVEVDWVVGAETLRVAFDADNGEVSNGSVTVIEEGGSEGPVIATFRDAEAFEDAMNSVMMSRLRLESFTVSQAGKPVTHRWASYVNALWVRPKDLKSIIGKEATLSVRLMQMFIGTDWVPVLATASTIAGSLEAEQKIAAQRRKTATDAMEGSRAEAQKVVRAVEAKIAGLPKGTPDPAKLALANARIGDLMRQMHTLETQLLRQSVAADTARQQLKAAKARQHTEYEHALLTKFFHQMEPTVCPRCTAGVTDERRAAEPDEHKCSVCTSDLNLEALKVNVIVANSVDDAVATALVEATAAVSEEAGEEPAPKTEVEALAEAGERVEAVMSALREQINKLQVTHDDLVAETTLDAALAQAVEDRRLLDIELARAEGAVQALAAPIAPVDASPVDPVQLAVAEAAEKVLSSWVKGHQDPLLTKISSEIERLVVNFGADSLSNIRLDGAANMSLRQNGDPSTYGQVTPGEQLRLKIAAVIALIKHGYGEGIGRHPGFLLLDSPAAEEVPDGDLATMVAALLEVAKEAPMQIIVATRSTGPLVELLPEEYRLIAEGDNFVW</sequence>
<comment type="caution">
    <text evidence="2">The sequence shown here is derived from an EMBL/GenBank/DDBJ whole genome shotgun (WGS) entry which is preliminary data.</text>
</comment>
<organism evidence="2 3">
    <name type="scientific">Tessaracoccus lubricantis</name>
    <dbReference type="NCBI Taxonomy" id="545543"/>
    <lineage>
        <taxon>Bacteria</taxon>
        <taxon>Bacillati</taxon>
        <taxon>Actinomycetota</taxon>
        <taxon>Actinomycetes</taxon>
        <taxon>Propionibacteriales</taxon>
        <taxon>Propionibacteriaceae</taxon>
        <taxon>Tessaracoccus</taxon>
    </lineage>
</organism>
<evidence type="ECO:0000313" key="2">
    <source>
        <dbReference type="EMBL" id="GAA4909107.1"/>
    </source>
</evidence>
<feature type="compositionally biased region" description="Basic and acidic residues" evidence="1">
    <location>
        <begin position="60"/>
        <end position="69"/>
    </location>
</feature>
<dbReference type="GO" id="GO:0005524">
    <property type="term" value="F:ATP binding"/>
    <property type="evidence" value="ECO:0007669"/>
    <property type="project" value="UniProtKB-KW"/>
</dbReference>
<feature type="compositionally biased region" description="Acidic residues" evidence="1">
    <location>
        <begin position="99"/>
        <end position="122"/>
    </location>
</feature>
<keyword evidence="3" id="KW-1185">Reference proteome</keyword>
<dbReference type="RefSeq" id="WP_345584426.1">
    <property type="nucleotide sequence ID" value="NZ_BAABLV010000055.1"/>
</dbReference>
<protein>
    <submittedName>
        <fullName evidence="2">ATP-binding protein</fullName>
    </submittedName>
</protein>
<name>A0ABP9FMP9_9ACTN</name>
<keyword evidence="2" id="KW-0547">Nucleotide-binding</keyword>
<evidence type="ECO:0000256" key="1">
    <source>
        <dbReference type="SAM" id="MobiDB-lite"/>
    </source>
</evidence>
<reference evidence="3" key="1">
    <citation type="journal article" date="2019" name="Int. J. Syst. Evol. Microbiol.">
        <title>The Global Catalogue of Microorganisms (GCM) 10K type strain sequencing project: providing services to taxonomists for standard genome sequencing and annotation.</title>
        <authorList>
            <consortium name="The Broad Institute Genomics Platform"/>
            <consortium name="The Broad Institute Genome Sequencing Center for Infectious Disease"/>
            <person name="Wu L."/>
            <person name="Ma J."/>
        </authorList>
    </citation>
    <scope>NUCLEOTIDE SEQUENCE [LARGE SCALE GENOMIC DNA]</scope>
    <source>
        <strain evidence="3">JCM 19125</strain>
    </source>
</reference>
<accession>A0ABP9FMP9</accession>
<evidence type="ECO:0000313" key="3">
    <source>
        <dbReference type="Proteomes" id="UP001501521"/>
    </source>
</evidence>
<dbReference type="EMBL" id="BAABLV010000055">
    <property type="protein sequence ID" value="GAA4909107.1"/>
    <property type="molecule type" value="Genomic_DNA"/>
</dbReference>